<sequence>MEASTICNGVYKMKLIHPVIIFHWNTYSLYLCFLSCALPSSTQVSSIPCIVTTDQVLHRMHQAQMTSQRYHCTLQG</sequence>
<dbReference type="AlphaFoldDB" id="A0A0A9EU72"/>
<proteinExistence type="predicted"/>
<accession>A0A0A9EU72</accession>
<name>A0A0A9EU72_ARUDO</name>
<organism evidence="1">
    <name type="scientific">Arundo donax</name>
    <name type="common">Giant reed</name>
    <name type="synonym">Donax arundinaceus</name>
    <dbReference type="NCBI Taxonomy" id="35708"/>
    <lineage>
        <taxon>Eukaryota</taxon>
        <taxon>Viridiplantae</taxon>
        <taxon>Streptophyta</taxon>
        <taxon>Embryophyta</taxon>
        <taxon>Tracheophyta</taxon>
        <taxon>Spermatophyta</taxon>
        <taxon>Magnoliopsida</taxon>
        <taxon>Liliopsida</taxon>
        <taxon>Poales</taxon>
        <taxon>Poaceae</taxon>
        <taxon>PACMAD clade</taxon>
        <taxon>Arundinoideae</taxon>
        <taxon>Arundineae</taxon>
        <taxon>Arundo</taxon>
    </lineage>
</organism>
<protein>
    <submittedName>
        <fullName evidence="1">Uncharacterized protein</fullName>
    </submittedName>
</protein>
<reference evidence="1" key="2">
    <citation type="journal article" date="2015" name="Data Brief">
        <title>Shoot transcriptome of the giant reed, Arundo donax.</title>
        <authorList>
            <person name="Barrero R.A."/>
            <person name="Guerrero F.D."/>
            <person name="Moolhuijzen P."/>
            <person name="Goolsby J.A."/>
            <person name="Tidwell J."/>
            <person name="Bellgard S.E."/>
            <person name="Bellgard M.I."/>
        </authorList>
    </citation>
    <scope>NUCLEOTIDE SEQUENCE</scope>
    <source>
        <tissue evidence="1">Shoot tissue taken approximately 20 cm above the soil surface</tissue>
    </source>
</reference>
<dbReference type="EMBL" id="GBRH01196450">
    <property type="protein sequence ID" value="JAE01446.1"/>
    <property type="molecule type" value="Transcribed_RNA"/>
</dbReference>
<reference evidence="1" key="1">
    <citation type="submission" date="2014-09" db="EMBL/GenBank/DDBJ databases">
        <authorList>
            <person name="Magalhaes I.L.F."/>
            <person name="Oliveira U."/>
            <person name="Santos F.R."/>
            <person name="Vidigal T.H.D.A."/>
            <person name="Brescovit A.D."/>
            <person name="Santos A.J."/>
        </authorList>
    </citation>
    <scope>NUCLEOTIDE SEQUENCE</scope>
    <source>
        <tissue evidence="1">Shoot tissue taken approximately 20 cm above the soil surface</tissue>
    </source>
</reference>
<evidence type="ECO:0000313" key="1">
    <source>
        <dbReference type="EMBL" id="JAE01446.1"/>
    </source>
</evidence>